<keyword evidence="3 6" id="KW-0812">Transmembrane</keyword>
<dbReference type="PROSITE" id="PS51012">
    <property type="entry name" value="ABC_TM2"/>
    <property type="match status" value="1"/>
</dbReference>
<comment type="caution">
    <text evidence="8">The sequence shown here is derived from an EMBL/GenBank/DDBJ whole genome shotgun (WGS) entry which is preliminary data.</text>
</comment>
<dbReference type="PIRSF" id="PIRSF006648">
    <property type="entry name" value="DrrB"/>
    <property type="match status" value="1"/>
</dbReference>
<evidence type="ECO:0000256" key="4">
    <source>
        <dbReference type="ARBA" id="ARBA00022989"/>
    </source>
</evidence>
<feature type="transmembrane region" description="Helical" evidence="6">
    <location>
        <begin position="74"/>
        <end position="92"/>
    </location>
</feature>
<dbReference type="GO" id="GO:0043190">
    <property type="term" value="C:ATP-binding cassette (ABC) transporter complex"/>
    <property type="evidence" value="ECO:0007669"/>
    <property type="project" value="InterPro"/>
</dbReference>
<dbReference type="InterPro" id="IPR013525">
    <property type="entry name" value="ABC2_TM"/>
</dbReference>
<accession>A0A4R4IY47</accession>
<feature type="transmembrane region" description="Helical" evidence="6">
    <location>
        <begin position="182"/>
        <end position="201"/>
    </location>
</feature>
<organism evidence="8 9">
    <name type="scientific">Photorhabdus luminescens subsp. mexicana</name>
    <dbReference type="NCBI Taxonomy" id="2100167"/>
    <lineage>
        <taxon>Bacteria</taxon>
        <taxon>Pseudomonadati</taxon>
        <taxon>Pseudomonadota</taxon>
        <taxon>Gammaproteobacteria</taxon>
        <taxon>Enterobacterales</taxon>
        <taxon>Morganellaceae</taxon>
        <taxon>Photorhabdus</taxon>
    </lineage>
</organism>
<dbReference type="GO" id="GO:0140359">
    <property type="term" value="F:ABC-type transporter activity"/>
    <property type="evidence" value="ECO:0007669"/>
    <property type="project" value="InterPro"/>
</dbReference>
<keyword evidence="4 6" id="KW-1133">Transmembrane helix</keyword>
<comment type="subcellular location">
    <subcellularLocation>
        <location evidence="1">Membrane</location>
        <topology evidence="1">Multi-pass membrane protein</topology>
    </subcellularLocation>
</comment>
<dbReference type="PANTHER" id="PTHR43229:SF2">
    <property type="entry name" value="NODULATION PROTEIN J"/>
    <property type="match status" value="1"/>
</dbReference>
<keyword evidence="5 6" id="KW-0472">Membrane</keyword>
<feature type="transmembrane region" description="Helical" evidence="6">
    <location>
        <begin position="149"/>
        <end position="170"/>
    </location>
</feature>
<evidence type="ECO:0000256" key="5">
    <source>
        <dbReference type="ARBA" id="ARBA00023136"/>
    </source>
</evidence>
<evidence type="ECO:0000313" key="8">
    <source>
        <dbReference type="EMBL" id="TDB45591.1"/>
    </source>
</evidence>
<evidence type="ECO:0000256" key="6">
    <source>
        <dbReference type="SAM" id="Phobius"/>
    </source>
</evidence>
<dbReference type="InterPro" id="IPR000412">
    <property type="entry name" value="ABC_2_transport"/>
</dbReference>
<dbReference type="PANTHER" id="PTHR43229">
    <property type="entry name" value="NODULATION PROTEIN J"/>
    <property type="match status" value="1"/>
</dbReference>
<evidence type="ECO:0000313" key="9">
    <source>
        <dbReference type="Proteomes" id="UP000295550"/>
    </source>
</evidence>
<protein>
    <recommendedName>
        <fullName evidence="7">ABC transmembrane type-2 domain-containing protein</fullName>
    </recommendedName>
</protein>
<feature type="transmembrane region" description="Helical" evidence="6">
    <location>
        <begin position="113"/>
        <end position="137"/>
    </location>
</feature>
<name>A0A4R4IY47_PHOLU</name>
<comment type="similarity">
    <text evidence="2">Belongs to the ABC-2 integral membrane protein family.</text>
</comment>
<gene>
    <name evidence="8" type="ORF">C5468_20380</name>
</gene>
<dbReference type="RefSeq" id="WP_132347735.1">
    <property type="nucleotide sequence ID" value="NZ_CAWOLF010000028.1"/>
</dbReference>
<evidence type="ECO:0000256" key="1">
    <source>
        <dbReference type="ARBA" id="ARBA00004141"/>
    </source>
</evidence>
<dbReference type="InterPro" id="IPR047817">
    <property type="entry name" value="ABC2_TM_bact-type"/>
</dbReference>
<dbReference type="AlphaFoldDB" id="A0A4R4IY47"/>
<feature type="transmembrane region" description="Helical" evidence="6">
    <location>
        <begin position="237"/>
        <end position="259"/>
    </location>
</feature>
<evidence type="ECO:0000256" key="3">
    <source>
        <dbReference type="ARBA" id="ARBA00022692"/>
    </source>
</evidence>
<evidence type="ECO:0000256" key="2">
    <source>
        <dbReference type="ARBA" id="ARBA00007783"/>
    </source>
</evidence>
<sequence length="264" mass="29821">MMLLRKIPKLLHQPGFICLGVLTGRIFKHLQINIGQWISSIIFPLVFWGLFSLIMSKIMFHDGFDYTQMLPASIIVQAIIFSAMANASAIAKDHQSGLYQRFKSMPVSPISMIFSRVFGDMIKGIVAIIVLTFIGWVSGMRFYSGWYSILLFTLIPFPFLITVNLGMGIIGHWLKIQESTSAIVSMIYAPLMMISTAFAPLKSFPEWIQPIVHYSPVTSVLSVMRSVLNGKSSVEPYLIPLINLLVLVIIFSAFQYHILRRNLQ</sequence>
<proteinExistence type="inferred from homology"/>
<dbReference type="InterPro" id="IPR051784">
    <property type="entry name" value="Nod_factor_ABC_transporter"/>
</dbReference>
<dbReference type="Proteomes" id="UP000295550">
    <property type="component" value="Unassembled WGS sequence"/>
</dbReference>
<evidence type="ECO:0000259" key="7">
    <source>
        <dbReference type="PROSITE" id="PS51012"/>
    </source>
</evidence>
<reference evidence="8 9" key="1">
    <citation type="journal article" date="2019" name="Int. J. Syst. Evol. Microbiol.">
        <title>Photorhabdus khanii subsp. guanajuatensis subsp. nov., isolated from Heterorhabditis atacamensis, and Photorhabdus luminescens subsp. mexicana subsp. nov., isolated from Heterorhabditis mexicana entomopathogenic nematodes.</title>
        <authorList>
            <person name="Machado R.A.R."/>
            <person name="Bruno P."/>
            <person name="Arce C.C.M."/>
            <person name="Liechti N."/>
            <person name="Kohler A."/>
            <person name="Bernal J."/>
            <person name="Bruggmann R."/>
            <person name="Turlings T.C.J."/>
        </authorList>
    </citation>
    <scope>NUCLEOTIDE SEQUENCE [LARGE SCALE GENOMIC DNA]</scope>
    <source>
        <strain evidence="8 9">MEX47-22</strain>
    </source>
</reference>
<dbReference type="Pfam" id="PF12698">
    <property type="entry name" value="ABC2_membrane_3"/>
    <property type="match status" value="1"/>
</dbReference>
<dbReference type="EMBL" id="PUJX01000028">
    <property type="protein sequence ID" value="TDB45591.1"/>
    <property type="molecule type" value="Genomic_DNA"/>
</dbReference>
<feature type="domain" description="ABC transmembrane type-2" evidence="7">
    <location>
        <begin position="35"/>
        <end position="262"/>
    </location>
</feature>
<feature type="transmembrane region" description="Helical" evidence="6">
    <location>
        <begin position="34"/>
        <end position="54"/>
    </location>
</feature>